<dbReference type="GO" id="GO:0070611">
    <property type="term" value="F:histone H3R2 methyltransferase activity"/>
    <property type="evidence" value="ECO:0007669"/>
    <property type="project" value="TreeGrafter"/>
</dbReference>
<feature type="domain" description="Probable histone-arginine methyltransferase CARM1-like N-terminal PH" evidence="15">
    <location>
        <begin position="118"/>
        <end position="160"/>
    </location>
</feature>
<name>A0A9J5Z5Q8_SOLCO</name>
<dbReference type="EMBL" id="JACXVP010000005">
    <property type="protein sequence ID" value="KAG5607978.1"/>
    <property type="molecule type" value="Genomic_DNA"/>
</dbReference>
<accession>A0A9J5Z5Q8</accession>
<organism evidence="16 17">
    <name type="scientific">Solanum commersonii</name>
    <name type="common">Commerson's wild potato</name>
    <name type="synonym">Commerson's nightshade</name>
    <dbReference type="NCBI Taxonomy" id="4109"/>
    <lineage>
        <taxon>Eukaryota</taxon>
        <taxon>Viridiplantae</taxon>
        <taxon>Streptophyta</taxon>
        <taxon>Embryophyta</taxon>
        <taxon>Tracheophyta</taxon>
        <taxon>Spermatophyta</taxon>
        <taxon>Magnoliopsida</taxon>
        <taxon>eudicotyledons</taxon>
        <taxon>Gunneridae</taxon>
        <taxon>Pentapetalae</taxon>
        <taxon>asterids</taxon>
        <taxon>lamiids</taxon>
        <taxon>Solanales</taxon>
        <taxon>Solanaceae</taxon>
        <taxon>Solanoideae</taxon>
        <taxon>Solaneae</taxon>
        <taxon>Solanum</taxon>
    </lineage>
</organism>
<evidence type="ECO:0000256" key="13">
    <source>
        <dbReference type="PROSITE-ProRule" id="PRU01015"/>
    </source>
</evidence>
<evidence type="ECO:0000259" key="15">
    <source>
        <dbReference type="Pfam" id="PF25350"/>
    </source>
</evidence>
<comment type="catalytic activity">
    <reaction evidence="12">
        <text>L-arginyl-[protein] + 2 S-adenosyl-L-methionine = N(omega),N(omega)-dimethyl-L-arginyl-[protein] + 2 S-adenosyl-L-homocysteine + 2 H(+)</text>
        <dbReference type="Rhea" id="RHEA:48096"/>
        <dbReference type="Rhea" id="RHEA-COMP:10532"/>
        <dbReference type="Rhea" id="RHEA-COMP:11991"/>
        <dbReference type="ChEBI" id="CHEBI:15378"/>
        <dbReference type="ChEBI" id="CHEBI:29965"/>
        <dbReference type="ChEBI" id="CHEBI:57856"/>
        <dbReference type="ChEBI" id="CHEBI:59789"/>
        <dbReference type="ChEBI" id="CHEBI:61897"/>
        <dbReference type="EC" id="2.1.1.319"/>
    </reaction>
</comment>
<evidence type="ECO:0000256" key="2">
    <source>
        <dbReference type="ARBA" id="ARBA00004496"/>
    </source>
</evidence>
<keyword evidence="8" id="KW-0156">Chromatin regulator</keyword>
<evidence type="ECO:0000256" key="6">
    <source>
        <dbReference type="ARBA" id="ARBA00022679"/>
    </source>
</evidence>
<evidence type="ECO:0000256" key="5">
    <source>
        <dbReference type="ARBA" id="ARBA00022603"/>
    </source>
</evidence>
<dbReference type="InterPro" id="IPR029063">
    <property type="entry name" value="SAM-dependent_MTases_sf"/>
</dbReference>
<dbReference type="Gene3D" id="2.70.160.11">
    <property type="entry name" value="Hnrnp arginine n-methyltransferase1"/>
    <property type="match status" value="1"/>
</dbReference>
<dbReference type="InterPro" id="IPR057622">
    <property type="entry name" value="CARM1-like_PH"/>
</dbReference>
<keyword evidence="4" id="KW-0963">Cytoplasm</keyword>
<dbReference type="GO" id="GO:0035242">
    <property type="term" value="F:protein-arginine omega-N asymmetric methyltransferase activity"/>
    <property type="evidence" value="ECO:0007669"/>
    <property type="project" value="UniProtKB-EC"/>
</dbReference>
<evidence type="ECO:0000313" key="17">
    <source>
        <dbReference type="Proteomes" id="UP000824120"/>
    </source>
</evidence>
<evidence type="ECO:0000259" key="14">
    <source>
        <dbReference type="Pfam" id="PF22528"/>
    </source>
</evidence>
<comment type="caution">
    <text evidence="16">The sequence shown here is derived from an EMBL/GenBank/DDBJ whole genome shotgun (WGS) entry which is preliminary data.</text>
</comment>
<dbReference type="InterPro" id="IPR055135">
    <property type="entry name" value="PRMT_dom"/>
</dbReference>
<dbReference type="CDD" id="cd02440">
    <property type="entry name" value="AdoMet_MTases"/>
    <property type="match status" value="1"/>
</dbReference>
<dbReference type="PROSITE" id="PS51678">
    <property type="entry name" value="SAM_MT_PRMT"/>
    <property type="match status" value="1"/>
</dbReference>
<keyword evidence="6 13" id="KW-0808">Transferase</keyword>
<feature type="domain" description="Probable histone-arginine methyltransferase CARM1-like N-terminal PH" evidence="15">
    <location>
        <begin position="8"/>
        <end position="79"/>
    </location>
</feature>
<keyword evidence="7 13" id="KW-0949">S-adenosyl-L-methionine</keyword>
<dbReference type="SUPFAM" id="SSF53335">
    <property type="entry name" value="S-adenosyl-L-methionine-dependent methyltransferases"/>
    <property type="match status" value="1"/>
</dbReference>
<dbReference type="PANTHER" id="PTHR11006:SF10">
    <property type="entry name" value="HISTONE-ARGININE METHYLTRANSFERASE CARMER-RELATED"/>
    <property type="match status" value="1"/>
</dbReference>
<dbReference type="PANTHER" id="PTHR11006">
    <property type="entry name" value="PROTEIN ARGININE N-METHYLTRANSFERASE"/>
    <property type="match status" value="1"/>
</dbReference>
<feature type="domain" description="Protein arginine N-methyltransferase" evidence="14">
    <location>
        <begin position="462"/>
        <end position="608"/>
    </location>
</feature>
<dbReference type="GO" id="GO:0032259">
    <property type="term" value="P:methylation"/>
    <property type="evidence" value="ECO:0007669"/>
    <property type="project" value="UniProtKB-KW"/>
</dbReference>
<dbReference type="OrthoDB" id="7848332at2759"/>
<reference evidence="16 17" key="1">
    <citation type="submission" date="2020-09" db="EMBL/GenBank/DDBJ databases">
        <title>De no assembly of potato wild relative species, Solanum commersonii.</title>
        <authorList>
            <person name="Cho K."/>
        </authorList>
    </citation>
    <scope>NUCLEOTIDE SEQUENCE [LARGE SCALE GENOMIC DNA]</scope>
    <source>
        <strain evidence="16">LZ3.2</strain>
        <tissue evidence="16">Leaf</tissue>
    </source>
</reference>
<dbReference type="AlphaFoldDB" id="A0A9J5Z5Q8"/>
<keyword evidence="11" id="KW-0539">Nucleus</keyword>
<evidence type="ECO:0000256" key="3">
    <source>
        <dbReference type="ARBA" id="ARBA00011925"/>
    </source>
</evidence>
<dbReference type="Pfam" id="PF25350">
    <property type="entry name" value="PH_PRMT_N"/>
    <property type="match status" value="2"/>
</dbReference>
<sequence length="690" mass="76915">MEVSVKENEFVVLSISEVSSSSSTSFSKSEPVFARFGSGSGAPELRFGQESQSGADILFRLGSAESLCISEVFEDNKEYVCVCVHFTVITLPYPVTGKVEGASYLYFIGVNVVKFVAVILMSNGIDFGLLNQTGYSRGISIQFKNEEESRAFHCAFEQWKTEMVVQGSPLPNGAVSTSTSKFDEKIEASSAKMYFHYYGQLLHQQNMLQDFVRTGTYYAAVIENRADFLGRVVVDVGAGSGILSLFAAQVSLNNMNHSLAASADICTLYIFLPSPPLQQKPSQAGAKHVYAIEASEMAEYAKKLIAGNPLLNDRITVIKGKVEEVELPVKADILISEPMGTLLVNERMLESYVIARDQFLVPNGKMFPAVGRIHMAPFSDEYLFMEIANKMLSWMCGHSRLDKIKNGYIRQKVQLARVEDKMSGSLLRWFDAPVCKCVTLVNEGVERERDRPKITWKKFAIFWQQQSYFGVDLTPLQRSAYEGYFSQPVVDAFDPRLLVAPAISHVINFTSIKGILQIQSIISRDAKEEDLYEIEIPLKFACSVGTRIHGLACWFDVLFNGSTVPRWLTTAPGAPTTHWYQLRCVLSQPLYVMPGQEITGHFRLVAHKAQSYTIYLTLSATVGDMLQTSSGKLDLKEPYYRMSQPQAYSSAQEPNQLLQTQDVLTQSWVEDGSVQVQQPSPNHGAELHSL</sequence>
<dbReference type="Gene3D" id="3.40.50.150">
    <property type="entry name" value="Vaccinia Virus protein VP39"/>
    <property type="match status" value="2"/>
</dbReference>
<comment type="subcellular location">
    <subcellularLocation>
        <location evidence="2">Cytoplasm</location>
    </subcellularLocation>
    <subcellularLocation>
        <location evidence="1">Nucleus</location>
    </subcellularLocation>
</comment>
<protein>
    <recommendedName>
        <fullName evidence="3">type I protein arginine methyltransferase</fullName>
        <ecNumber evidence="3">2.1.1.319</ecNumber>
    </recommendedName>
</protein>
<evidence type="ECO:0000256" key="9">
    <source>
        <dbReference type="ARBA" id="ARBA00023015"/>
    </source>
</evidence>
<evidence type="ECO:0000313" key="16">
    <source>
        <dbReference type="EMBL" id="KAG5607978.1"/>
    </source>
</evidence>
<dbReference type="Pfam" id="PF22528">
    <property type="entry name" value="PRMT_C"/>
    <property type="match status" value="1"/>
</dbReference>
<dbReference type="GO" id="GO:0005634">
    <property type="term" value="C:nucleus"/>
    <property type="evidence" value="ECO:0007669"/>
    <property type="project" value="UniProtKB-SubCell"/>
</dbReference>
<dbReference type="InterPro" id="IPR025799">
    <property type="entry name" value="Arg_MeTrfase"/>
</dbReference>
<keyword evidence="10" id="KW-0804">Transcription</keyword>
<keyword evidence="17" id="KW-1185">Reference proteome</keyword>
<proteinExistence type="predicted"/>
<dbReference type="GO" id="GO:0005737">
    <property type="term" value="C:cytoplasm"/>
    <property type="evidence" value="ECO:0007669"/>
    <property type="project" value="UniProtKB-SubCell"/>
</dbReference>
<keyword evidence="5 13" id="KW-0489">Methyltransferase</keyword>
<evidence type="ECO:0000256" key="4">
    <source>
        <dbReference type="ARBA" id="ARBA00022490"/>
    </source>
</evidence>
<evidence type="ECO:0000256" key="11">
    <source>
        <dbReference type="ARBA" id="ARBA00023242"/>
    </source>
</evidence>
<dbReference type="Proteomes" id="UP000824120">
    <property type="component" value="Chromosome 5"/>
</dbReference>
<evidence type="ECO:0000256" key="1">
    <source>
        <dbReference type="ARBA" id="ARBA00004123"/>
    </source>
</evidence>
<evidence type="ECO:0000256" key="10">
    <source>
        <dbReference type="ARBA" id="ARBA00023163"/>
    </source>
</evidence>
<evidence type="ECO:0000256" key="8">
    <source>
        <dbReference type="ARBA" id="ARBA00022853"/>
    </source>
</evidence>
<dbReference type="EC" id="2.1.1.319" evidence="3"/>
<evidence type="ECO:0000256" key="12">
    <source>
        <dbReference type="ARBA" id="ARBA00049086"/>
    </source>
</evidence>
<gene>
    <name evidence="16" type="ORF">H5410_029470</name>
</gene>
<evidence type="ECO:0000256" key="7">
    <source>
        <dbReference type="ARBA" id="ARBA00022691"/>
    </source>
</evidence>
<keyword evidence="9" id="KW-0805">Transcription regulation</keyword>